<dbReference type="InterPro" id="IPR005247">
    <property type="entry name" value="YbhB_YbcL/LppC-like"/>
</dbReference>
<dbReference type="SUPFAM" id="SSF49777">
    <property type="entry name" value="PEBP-like"/>
    <property type="match status" value="1"/>
</dbReference>
<dbReference type="Pfam" id="PF01161">
    <property type="entry name" value="PBP"/>
    <property type="match status" value="1"/>
</dbReference>
<dbReference type="OrthoDB" id="28720at2157"/>
<dbReference type="KEGG" id="rci:RCIX127"/>
<protein>
    <recommendedName>
        <fullName evidence="3">YbhB/YbcL family Raf kinase inhibitor-like protein</fullName>
    </recommendedName>
</protein>
<accession>Q0W7L7</accession>
<proteinExistence type="predicted"/>
<keyword evidence="2" id="KW-1185">Reference proteome</keyword>
<dbReference type="Proteomes" id="UP000000663">
    <property type="component" value="Chromosome"/>
</dbReference>
<dbReference type="CDD" id="cd00865">
    <property type="entry name" value="PEBP_bact_arch"/>
    <property type="match status" value="1"/>
</dbReference>
<dbReference type="PANTHER" id="PTHR30289:SF1">
    <property type="entry name" value="PEBP (PHOSPHATIDYLETHANOLAMINE-BINDING PROTEIN) FAMILY PROTEIN"/>
    <property type="match status" value="1"/>
</dbReference>
<dbReference type="STRING" id="351160.RCIX127"/>
<evidence type="ECO:0008006" key="3">
    <source>
        <dbReference type="Google" id="ProtNLM"/>
    </source>
</evidence>
<dbReference type="NCBIfam" id="TIGR00481">
    <property type="entry name" value="YbhB/YbcL family Raf kinase inhibitor-like protein"/>
    <property type="match status" value="1"/>
</dbReference>
<gene>
    <name evidence="1" type="ORF">RCIX127</name>
</gene>
<sequence>MATQVMALDITSPAFKDGERIPVKYTADGDDMSPPLNWSRVENASEYVLICDDPDAPGGTFTHWIMYNIPSGFTSLPAGVRQEEELDYGAIQSKNSMGNPGYNGPSPPPGKPHRYIFKLYALDARLNLPAGITKDQLLTAMKGHVIAEGSLTGIYGR</sequence>
<name>Q0W7L7_METAR</name>
<dbReference type="AlphaFoldDB" id="Q0W7L7"/>
<evidence type="ECO:0000313" key="1">
    <source>
        <dbReference type="EMBL" id="CAJ35626.1"/>
    </source>
</evidence>
<dbReference type="InterPro" id="IPR036610">
    <property type="entry name" value="PEBP-like_sf"/>
</dbReference>
<organism evidence="1 2">
    <name type="scientific">Methanocella arvoryzae (strain DSM 22066 / NBRC 105507 / MRE50)</name>
    <dbReference type="NCBI Taxonomy" id="351160"/>
    <lineage>
        <taxon>Archaea</taxon>
        <taxon>Methanobacteriati</taxon>
        <taxon>Methanobacteriota</taxon>
        <taxon>Stenosarchaea group</taxon>
        <taxon>Methanomicrobia</taxon>
        <taxon>Methanocellales</taxon>
        <taxon>Methanocellaceae</taxon>
        <taxon>Methanocella</taxon>
    </lineage>
</organism>
<dbReference type="Gene3D" id="3.90.280.10">
    <property type="entry name" value="PEBP-like"/>
    <property type="match status" value="1"/>
</dbReference>
<dbReference type="InterPro" id="IPR008914">
    <property type="entry name" value="PEBP"/>
</dbReference>
<dbReference type="PANTHER" id="PTHR30289">
    <property type="entry name" value="UNCHARACTERIZED PROTEIN YBCL-RELATED"/>
    <property type="match status" value="1"/>
</dbReference>
<dbReference type="eggNOG" id="arCOG04702">
    <property type="taxonomic scope" value="Archaea"/>
</dbReference>
<dbReference type="EMBL" id="AM114193">
    <property type="protein sequence ID" value="CAJ35626.1"/>
    <property type="molecule type" value="Genomic_DNA"/>
</dbReference>
<evidence type="ECO:0000313" key="2">
    <source>
        <dbReference type="Proteomes" id="UP000000663"/>
    </source>
</evidence>
<reference evidence="1 2" key="1">
    <citation type="journal article" date="2006" name="Science">
        <title>Genome of rice cluster I archaea -- the key methane producers in the rice rhizosphere.</title>
        <authorList>
            <person name="Erkel C."/>
            <person name="Kube M."/>
            <person name="Reinhardt R."/>
            <person name="Liesack W."/>
        </authorList>
    </citation>
    <scope>NUCLEOTIDE SEQUENCE [LARGE SCALE GENOMIC DNA]</scope>
    <source>
        <strain evidence="2">DSM 22066 / NBRC 105507 / MRE50</strain>
    </source>
</reference>